<dbReference type="Proteomes" id="UP000767291">
    <property type="component" value="Unassembled WGS sequence"/>
</dbReference>
<comment type="caution">
    <text evidence="1">The sequence shown here is derived from an EMBL/GenBank/DDBJ whole genome shotgun (WGS) entry which is preliminary data.</text>
</comment>
<accession>A0ABS4E936</accession>
<evidence type="ECO:0000313" key="2">
    <source>
        <dbReference type="Proteomes" id="UP000767291"/>
    </source>
</evidence>
<organism evidence="1 2">
    <name type="scientific">Metaclostridioides mangenotii</name>
    <dbReference type="NCBI Taxonomy" id="1540"/>
    <lineage>
        <taxon>Bacteria</taxon>
        <taxon>Bacillati</taxon>
        <taxon>Bacillota</taxon>
        <taxon>Clostridia</taxon>
        <taxon>Peptostreptococcales</taxon>
        <taxon>Peptostreptococcaceae</taxon>
        <taxon>Metaclostridioides</taxon>
    </lineage>
</organism>
<reference evidence="1 2" key="1">
    <citation type="submission" date="2021-03" db="EMBL/GenBank/DDBJ databases">
        <title>Genomic Encyclopedia of Type Strains, Phase IV (KMG-IV): sequencing the most valuable type-strain genomes for metagenomic binning, comparative biology and taxonomic classification.</title>
        <authorList>
            <person name="Goeker M."/>
        </authorList>
    </citation>
    <scope>NUCLEOTIDE SEQUENCE [LARGE SCALE GENOMIC DNA]</scope>
    <source>
        <strain evidence="1 2">DSM 1289</strain>
    </source>
</reference>
<name>A0ABS4E936_9FIRM</name>
<evidence type="ECO:0000313" key="1">
    <source>
        <dbReference type="EMBL" id="MBP1854436.1"/>
    </source>
</evidence>
<protein>
    <submittedName>
        <fullName evidence="1">Phage-related protein</fullName>
    </submittedName>
</protein>
<dbReference type="RefSeq" id="WP_209455954.1">
    <property type="nucleotide sequence ID" value="NZ_BAAACS010000017.1"/>
</dbReference>
<sequence length="820" mass="86677">MIIDEVVNESVITTRVELIDNYTSKMQSIIQITERFTRTTEKVATYTKDMSKKMESNSKVSQVAFSNIGSAAKSASLNVVGLSNSVDTVAGSFSNVIANASTFSGIIVGASIVANMVSTSFKRLASSISFVSASMGSMGTNMNSSMISTSKSVNGLTAKATALKASMSLLRSITNKANQFKVNINAKENVRKTVGSIMIGLISLQNMAKANIEVKAIKGSKAAQGVQSLIGKLQNLKSGKWSAVISAKDMVTGVANRALGGLRNIGGKAWNTTIRAVDLVSGVSKLAFNGIKKLTGKVWNITLRATDMVTKIIGGIAGKLGKLAKGVTVGIKAGVQGLGEDQLRNVTMSRVITNSGTGKVQSKEKAKAYDRDIQKIGASALLNRSDAGLLGTRGLMISGGNTEKAKLATRNMASVKAFTGSTRTSFEIAEAFSSAKSGDLSSLNNMLGEDYSSFEDAMKGIQEKQGGILDEYEKTIPGKFSMLKHSMLTGMIDAVAPFEGVIVGMMDKVMSMINTVGPGLKDFSERIATVMSGGELTEGNPMINQIATIIGSIPEAISNVMSMLTESIDFEAILAVFQPVFDLVTWFLDDINNNSGVASGLMSILGTVITTAFEMMGPVIEAVAPIIQSILTFIAEHSQSINNIISALATIWAAVWGVVGPILQTAWDLISPILGKILDLVGGVAGHIVSLGDNWKKLKAKFAENPVVGTVTTIFSKIGEFFGASAGKAAGGTAKRAAGTGNAFGLSYVPYNDYMTRLHEGEMVLTKQEANKYRSKNGSNMNIGKLADTIVIREEADIDKITSKLVQKLNDNRIAYGGAF</sequence>
<proteinExistence type="predicted"/>
<keyword evidence="2" id="KW-1185">Reference proteome</keyword>
<gene>
    <name evidence="1" type="ORF">J2Z43_000826</name>
</gene>
<dbReference type="EMBL" id="JAGGJX010000001">
    <property type="protein sequence ID" value="MBP1854436.1"/>
    <property type="molecule type" value="Genomic_DNA"/>
</dbReference>